<feature type="domain" description="Mannosylglycerate hydrolase MGH1-like glycoside hydrolase" evidence="1">
    <location>
        <begin position="426"/>
        <end position="659"/>
    </location>
</feature>
<dbReference type="InterPro" id="IPR008928">
    <property type="entry name" value="6-hairpin_glycosidase_sf"/>
</dbReference>
<dbReference type="PANTHER" id="PTHR10412">
    <property type="entry name" value="MANNOSYL-OLIGOSACCHARIDE GLUCOSIDASE"/>
    <property type="match status" value="1"/>
</dbReference>
<sequence>MTIEQQRLEDPTWRQWGPYVSDRQWGTVREDYSSNGDAWNYTTHDMARSYTYRWGEEGIAGISDDKQQLCLALALWNEKDPILKERYFGLTNSEGNHGEDVKELYYYIDNTPTHSYQRMLYKYPQAAYPYQWLVDENRQRTRLEPEFELLDTGIFDEDRYFDVFVEYAKAGPKDILMNVTVHNRGPEAATLHLLPTLWFRNTWIFGDDSDGVPNYRPSLIWQPNGTVSVEDSDLGRYVLHADGKPDWLFCENETNMVRLYNTHSGSRYPKDGINDYVVQGADTVNPAHTGTKAAAHYTLTINAGSSVTVRLRLEAPGTMVADLVAPFADFDHILGQRKAEADAFYAHIHPKEATADEKLVQRQAFAGMLWSKQYYYYDVSRWLAGDQGVESQHHPPPPPERLQGRNHTWLQLINAGVISMPDKWEYPWYAAWDWAFHCVTLSVIDPGFAKQQLMMLTNEWFMHPNGQLPAYEWNFSDVNPPVQAWAAWRIYHLELERKPPGEEDRTFLRGIFHKLMLNFTWWVNRKDEAGNNIFEGGFLGLDNIGVFDRNTVFPDNSHLEQADGTSWMAMYALNMMRIALELARHDQVYDEMATKFFDHFLYIAGAITSIGQDHMGLWDEDDGFFYDQLRMSDGSVQRMRVRTLVGLIPMFAVEVLDDALMKATPAFLQRMIWFQSHRPDLYNQVSRYTEKGVDEKRLLSLLRGFRLKSLLTKMLDENEFLSPHGIRAVSKVYRDHPYEFTLDNTTFRLTYTPAESDSGMFGGNSNWRGPVWMPTNYLIIESLTRFYDYFGDNFTVEYPVGSGLQVTLKDVARGLTNRLIGLFTADASGNRPTFGQHPKYQDPYFRDYVLFYEYFDGDNGRGVGASHQTGWTGLVAELITRKYGSLK</sequence>
<dbReference type="Gene3D" id="1.50.10.10">
    <property type="match status" value="1"/>
</dbReference>
<dbReference type="InterPro" id="IPR054491">
    <property type="entry name" value="MGH1-like_GH"/>
</dbReference>
<comment type="caution">
    <text evidence="2">The sequence shown here is derived from an EMBL/GenBank/DDBJ whole genome shotgun (WGS) entry which is preliminary data.</text>
</comment>
<dbReference type="AlphaFoldDB" id="A0A7K1SKC6"/>
<accession>A0A7K1SKC6</accession>
<dbReference type="SUPFAM" id="SSF48208">
    <property type="entry name" value="Six-hairpin glycosidases"/>
    <property type="match status" value="1"/>
</dbReference>
<proteinExistence type="predicted"/>
<protein>
    <submittedName>
        <fullName evidence="2">Glucosidase</fullName>
    </submittedName>
</protein>
<name>A0A7K1SKC6_9BACT</name>
<dbReference type="GO" id="GO:0004573">
    <property type="term" value="F:Glc3Man9GlcNAc2 oligosaccharide glucosidase activity"/>
    <property type="evidence" value="ECO:0007669"/>
    <property type="project" value="InterPro"/>
</dbReference>
<evidence type="ECO:0000313" key="3">
    <source>
        <dbReference type="Proteomes" id="UP000436006"/>
    </source>
</evidence>
<dbReference type="InterPro" id="IPR004888">
    <property type="entry name" value="Glycoside_hydrolase_63"/>
</dbReference>
<reference evidence="2 3" key="1">
    <citation type="submission" date="2019-12" db="EMBL/GenBank/DDBJ databases">
        <title>Spirosoma sp. HMF4905 genome sequencing and assembly.</title>
        <authorList>
            <person name="Kang H."/>
            <person name="Cha I."/>
            <person name="Kim H."/>
            <person name="Joh K."/>
        </authorList>
    </citation>
    <scope>NUCLEOTIDE SEQUENCE [LARGE SCALE GENOMIC DNA]</scope>
    <source>
        <strain evidence="2 3">HMF4905</strain>
    </source>
</reference>
<dbReference type="Proteomes" id="UP000436006">
    <property type="component" value="Unassembled WGS sequence"/>
</dbReference>
<dbReference type="RefSeq" id="WP_317165975.1">
    <property type="nucleotide sequence ID" value="NZ_WPIN01000014.1"/>
</dbReference>
<gene>
    <name evidence="2" type="ORF">GO755_29470</name>
</gene>
<dbReference type="GO" id="GO:0009311">
    <property type="term" value="P:oligosaccharide metabolic process"/>
    <property type="evidence" value="ECO:0007669"/>
    <property type="project" value="InterPro"/>
</dbReference>
<evidence type="ECO:0000313" key="2">
    <source>
        <dbReference type="EMBL" id="MVM34198.1"/>
    </source>
</evidence>
<dbReference type="Pfam" id="PF22422">
    <property type="entry name" value="MGH1-like_GH"/>
    <property type="match status" value="1"/>
</dbReference>
<dbReference type="PANTHER" id="PTHR10412:SF10">
    <property type="entry name" value="GLYCOSYL HYDROLASE FAMILY 63 C-TERMINAL DOMAIN-CONTAINING PROTEIN"/>
    <property type="match status" value="1"/>
</dbReference>
<evidence type="ECO:0000259" key="1">
    <source>
        <dbReference type="Pfam" id="PF22422"/>
    </source>
</evidence>
<dbReference type="EMBL" id="WPIN01000014">
    <property type="protein sequence ID" value="MVM34198.1"/>
    <property type="molecule type" value="Genomic_DNA"/>
</dbReference>
<dbReference type="InterPro" id="IPR012341">
    <property type="entry name" value="6hp_glycosidase-like_sf"/>
</dbReference>
<keyword evidence="3" id="KW-1185">Reference proteome</keyword>
<organism evidence="2 3">
    <name type="scientific">Spirosoma arboris</name>
    <dbReference type="NCBI Taxonomy" id="2682092"/>
    <lineage>
        <taxon>Bacteria</taxon>
        <taxon>Pseudomonadati</taxon>
        <taxon>Bacteroidota</taxon>
        <taxon>Cytophagia</taxon>
        <taxon>Cytophagales</taxon>
        <taxon>Cytophagaceae</taxon>
        <taxon>Spirosoma</taxon>
    </lineage>
</organism>